<keyword evidence="3 5" id="KW-1133">Transmembrane helix</keyword>
<dbReference type="PROSITE" id="PS50850">
    <property type="entry name" value="MFS"/>
    <property type="match status" value="1"/>
</dbReference>
<evidence type="ECO:0000256" key="4">
    <source>
        <dbReference type="ARBA" id="ARBA00023136"/>
    </source>
</evidence>
<dbReference type="SUPFAM" id="SSF103473">
    <property type="entry name" value="MFS general substrate transporter"/>
    <property type="match status" value="1"/>
</dbReference>
<feature type="transmembrane region" description="Helical" evidence="5">
    <location>
        <begin position="310"/>
        <end position="329"/>
    </location>
</feature>
<accession>B4D085</accession>
<feature type="transmembrane region" description="Helical" evidence="5">
    <location>
        <begin position="278"/>
        <end position="298"/>
    </location>
</feature>
<dbReference type="EMBL" id="ABVL01000005">
    <property type="protein sequence ID" value="EDY20399.1"/>
    <property type="molecule type" value="Genomic_DNA"/>
</dbReference>
<keyword evidence="8" id="KW-1185">Reference proteome</keyword>
<dbReference type="InParanoid" id="B4D085"/>
<dbReference type="STRING" id="497964.CfE428DRAFT_2323"/>
<feature type="transmembrane region" description="Helical" evidence="5">
    <location>
        <begin position="335"/>
        <end position="359"/>
    </location>
</feature>
<feature type="transmembrane region" description="Helical" evidence="5">
    <location>
        <begin position="371"/>
        <end position="393"/>
    </location>
</feature>
<dbReference type="GO" id="GO:0005886">
    <property type="term" value="C:plasma membrane"/>
    <property type="evidence" value="ECO:0007669"/>
    <property type="project" value="TreeGrafter"/>
</dbReference>
<dbReference type="Pfam" id="PF00083">
    <property type="entry name" value="Sugar_tr"/>
    <property type="match status" value="1"/>
</dbReference>
<evidence type="ECO:0000256" key="5">
    <source>
        <dbReference type="SAM" id="Phobius"/>
    </source>
</evidence>
<dbReference type="FunCoup" id="B4D085">
    <property type="interactions" value="218"/>
</dbReference>
<reference evidence="7 8" key="1">
    <citation type="journal article" date="2011" name="J. Bacteriol.">
        <title>Genome sequence of Chthoniobacter flavus Ellin428, an aerobic heterotrophic soil bacterium.</title>
        <authorList>
            <person name="Kant R."/>
            <person name="van Passel M.W."/>
            <person name="Palva A."/>
            <person name="Lucas S."/>
            <person name="Lapidus A."/>
            <person name="Glavina Del Rio T."/>
            <person name="Dalin E."/>
            <person name="Tice H."/>
            <person name="Bruce D."/>
            <person name="Goodwin L."/>
            <person name="Pitluck S."/>
            <person name="Larimer F.W."/>
            <person name="Land M.L."/>
            <person name="Hauser L."/>
            <person name="Sangwan P."/>
            <person name="de Vos W.M."/>
            <person name="Janssen P.H."/>
            <person name="Smidt H."/>
        </authorList>
    </citation>
    <scope>NUCLEOTIDE SEQUENCE [LARGE SCALE GENOMIC DNA]</scope>
    <source>
        <strain evidence="7 8">Ellin428</strain>
    </source>
</reference>
<dbReference type="Proteomes" id="UP000005824">
    <property type="component" value="Unassembled WGS sequence"/>
</dbReference>
<feature type="domain" description="Major facilitator superfamily (MFS) profile" evidence="6">
    <location>
        <begin position="26"/>
        <end position="429"/>
    </location>
</feature>
<dbReference type="AlphaFoldDB" id="B4D085"/>
<feature type="transmembrane region" description="Helical" evidence="5">
    <location>
        <begin position="28"/>
        <end position="51"/>
    </location>
</feature>
<dbReference type="eggNOG" id="COG2814">
    <property type="taxonomic scope" value="Bacteria"/>
</dbReference>
<feature type="transmembrane region" description="Helical" evidence="5">
    <location>
        <begin position="71"/>
        <end position="88"/>
    </location>
</feature>
<feature type="transmembrane region" description="Helical" evidence="5">
    <location>
        <begin position="238"/>
        <end position="258"/>
    </location>
</feature>
<evidence type="ECO:0000256" key="3">
    <source>
        <dbReference type="ARBA" id="ARBA00022989"/>
    </source>
</evidence>
<dbReference type="InterPro" id="IPR036259">
    <property type="entry name" value="MFS_trans_sf"/>
</dbReference>
<dbReference type="Gene3D" id="1.20.1250.20">
    <property type="entry name" value="MFS general substrate transporter like domains"/>
    <property type="match status" value="2"/>
</dbReference>
<proteinExistence type="predicted"/>
<dbReference type="InterPro" id="IPR020846">
    <property type="entry name" value="MFS_dom"/>
</dbReference>
<gene>
    <name evidence="7" type="ORF">CfE428DRAFT_2323</name>
</gene>
<name>B4D085_9BACT</name>
<evidence type="ECO:0000256" key="1">
    <source>
        <dbReference type="ARBA" id="ARBA00004141"/>
    </source>
</evidence>
<dbReference type="PANTHER" id="PTHR23508">
    <property type="entry name" value="CARBOXYLIC ACID TRANSPORTER PROTEIN HOMOLOG"/>
    <property type="match status" value="1"/>
</dbReference>
<evidence type="ECO:0000313" key="8">
    <source>
        <dbReference type="Proteomes" id="UP000005824"/>
    </source>
</evidence>
<protein>
    <submittedName>
        <fullName evidence="7">Major facilitator superfamily MFS_1</fullName>
    </submittedName>
</protein>
<evidence type="ECO:0000256" key="2">
    <source>
        <dbReference type="ARBA" id="ARBA00022692"/>
    </source>
</evidence>
<feature type="transmembrane region" description="Helical" evidence="5">
    <location>
        <begin position="405"/>
        <end position="425"/>
    </location>
</feature>
<comment type="subcellular location">
    <subcellularLocation>
        <location evidence="1">Membrane</location>
        <topology evidence="1">Multi-pass membrane protein</topology>
    </subcellularLocation>
</comment>
<keyword evidence="2 5" id="KW-0812">Transmembrane</keyword>
<dbReference type="GO" id="GO:0046943">
    <property type="term" value="F:carboxylic acid transmembrane transporter activity"/>
    <property type="evidence" value="ECO:0007669"/>
    <property type="project" value="TreeGrafter"/>
</dbReference>
<feature type="transmembrane region" description="Helical" evidence="5">
    <location>
        <begin position="100"/>
        <end position="118"/>
    </location>
</feature>
<keyword evidence="4 5" id="KW-0472">Membrane</keyword>
<organism evidence="7 8">
    <name type="scientific">Chthoniobacter flavus Ellin428</name>
    <dbReference type="NCBI Taxonomy" id="497964"/>
    <lineage>
        <taxon>Bacteria</taxon>
        <taxon>Pseudomonadati</taxon>
        <taxon>Verrucomicrobiota</taxon>
        <taxon>Spartobacteria</taxon>
        <taxon>Chthoniobacterales</taxon>
        <taxon>Chthoniobacteraceae</taxon>
        <taxon>Chthoniobacter</taxon>
    </lineage>
</organism>
<sequence length="448" mass="48462">MLRPPQTMSSPDSFPSARVTPQQVKSGLAAWLGWMFDGLDMHLYTLVALPFVAELMSVSPSNPGASTKASLIQGAFLFGWAMGGAVFGRIGDLLGRSRTLTLTILTYALFTGLSFFAQTWWHLLIFRFLAALGIGGEWAVGASLLAETWPSRWRPWLAAILQSAVNTGVLLACFSGWLLAGAPYRAIFLVGIVPALLTLWIRRAVPEPEVWASAASHTSGERPGLKALFGPELRRTTCVVIAVCALGLTAHWALMFWHSAHLRALARDAGWPKERIDVLANHALYLLTIGAIIGNFLAGWLARYIGYRRAIAANFAAYFIFMMAAYGVVRDANGVLFWLPFLGAAQGAFALFTMCLPPLFPTLLRTTGAGFCYNIGRVFAAAGTVVFGLFAHVGTGAGEICDHRLALLYSGTLFLPAALVAWFWLPEKSDVCAVEEPVVNPSLAVPEP</sequence>
<evidence type="ECO:0000313" key="7">
    <source>
        <dbReference type="EMBL" id="EDY20399.1"/>
    </source>
</evidence>
<dbReference type="PANTHER" id="PTHR23508:SF10">
    <property type="entry name" value="CARBOXYLIC ACID TRANSPORTER PROTEIN HOMOLOG"/>
    <property type="match status" value="1"/>
</dbReference>
<feature type="transmembrane region" description="Helical" evidence="5">
    <location>
        <begin position="184"/>
        <end position="201"/>
    </location>
</feature>
<feature type="transmembrane region" description="Helical" evidence="5">
    <location>
        <begin position="157"/>
        <end position="178"/>
    </location>
</feature>
<dbReference type="InterPro" id="IPR005828">
    <property type="entry name" value="MFS_sugar_transport-like"/>
</dbReference>
<comment type="caution">
    <text evidence="7">The sequence shown here is derived from an EMBL/GenBank/DDBJ whole genome shotgun (WGS) entry which is preliminary data.</text>
</comment>
<evidence type="ECO:0000259" key="6">
    <source>
        <dbReference type="PROSITE" id="PS50850"/>
    </source>
</evidence>